<evidence type="ECO:0000256" key="1">
    <source>
        <dbReference type="SAM" id="MobiDB-lite"/>
    </source>
</evidence>
<protein>
    <submittedName>
        <fullName evidence="3">Uncharacterized protein</fullName>
    </submittedName>
</protein>
<keyword evidence="4" id="KW-1185">Reference proteome</keyword>
<dbReference type="STRING" id="1118060.GCA_000311845_01270"/>
<dbReference type="eggNOG" id="ENOG5031TY9">
    <property type="taxonomic scope" value="Bacteria"/>
</dbReference>
<accession>A0A1Y3U969</accession>
<reference evidence="4" key="1">
    <citation type="submission" date="2017-04" db="EMBL/GenBank/DDBJ databases">
        <title>Function of individual gut microbiota members based on whole genome sequencing of pure cultures obtained from chicken caecum.</title>
        <authorList>
            <person name="Medvecky M."/>
            <person name="Cejkova D."/>
            <person name="Polansky O."/>
            <person name="Karasova D."/>
            <person name="Kubasova T."/>
            <person name="Cizek A."/>
            <person name="Rychlik I."/>
        </authorList>
    </citation>
    <scope>NUCLEOTIDE SEQUENCE [LARGE SCALE GENOMIC DNA]</scope>
    <source>
        <strain evidence="4">An70</strain>
    </source>
</reference>
<dbReference type="AlphaFoldDB" id="A0A1Y3U969"/>
<name>A0A1Y3U969_9ACTN</name>
<evidence type="ECO:0000313" key="3">
    <source>
        <dbReference type="EMBL" id="OUN43738.1"/>
    </source>
</evidence>
<organism evidence="3 4">
    <name type="scientific">Enorma massiliensis</name>
    <dbReference type="NCBI Taxonomy" id="1472761"/>
    <lineage>
        <taxon>Bacteria</taxon>
        <taxon>Bacillati</taxon>
        <taxon>Actinomycetota</taxon>
        <taxon>Coriobacteriia</taxon>
        <taxon>Coriobacteriales</taxon>
        <taxon>Coriobacteriaceae</taxon>
        <taxon>Enorma</taxon>
    </lineage>
</organism>
<dbReference type="EMBL" id="NFHO01000003">
    <property type="protein sequence ID" value="OUN43738.1"/>
    <property type="molecule type" value="Genomic_DNA"/>
</dbReference>
<comment type="caution">
    <text evidence="3">The sequence shown here is derived from an EMBL/GenBank/DDBJ whole genome shotgun (WGS) entry which is preliminary data.</text>
</comment>
<keyword evidence="2" id="KW-0472">Membrane</keyword>
<feature type="compositionally biased region" description="Basic and acidic residues" evidence="1">
    <location>
        <begin position="1"/>
        <end position="51"/>
    </location>
</feature>
<feature type="region of interest" description="Disordered" evidence="1">
    <location>
        <begin position="1"/>
        <end position="109"/>
    </location>
</feature>
<evidence type="ECO:0000313" key="4">
    <source>
        <dbReference type="Proteomes" id="UP000196560"/>
    </source>
</evidence>
<keyword evidence="2" id="KW-0812">Transmembrane</keyword>
<dbReference type="RefSeq" id="WP_087186033.1">
    <property type="nucleotide sequence ID" value="NZ_NFHO01000003.1"/>
</dbReference>
<keyword evidence="2" id="KW-1133">Transmembrane helix</keyword>
<sequence length="141" mass="15012">MADGDARPLTDEERAELEALRAEKAHREERERARRERAELEALRAERREVEEAPAAGPAASPASRAPKPAAGEAAHGAPSGSTGKKTHERTFGERMVLSEGEDDDGMPSMPPAQKITIGICLVVALCVVAYIALSNLGMLG</sequence>
<feature type="transmembrane region" description="Helical" evidence="2">
    <location>
        <begin position="116"/>
        <end position="134"/>
    </location>
</feature>
<proteinExistence type="predicted"/>
<feature type="compositionally biased region" description="Low complexity" evidence="1">
    <location>
        <begin position="53"/>
        <end position="71"/>
    </location>
</feature>
<gene>
    <name evidence="3" type="ORF">B5G21_03360</name>
</gene>
<evidence type="ECO:0000256" key="2">
    <source>
        <dbReference type="SAM" id="Phobius"/>
    </source>
</evidence>
<dbReference type="Proteomes" id="UP000196560">
    <property type="component" value="Unassembled WGS sequence"/>
</dbReference>